<dbReference type="EMBL" id="VBTH01000005">
    <property type="protein sequence ID" value="TLQ04837.1"/>
    <property type="molecule type" value="Genomic_DNA"/>
</dbReference>
<dbReference type="CDD" id="cd13124">
    <property type="entry name" value="MATE_SpoVB_like"/>
    <property type="match status" value="1"/>
</dbReference>
<dbReference type="PANTHER" id="PTHR30250">
    <property type="entry name" value="PST FAMILY PREDICTED COLANIC ACID TRANSPORTER"/>
    <property type="match status" value="1"/>
</dbReference>
<keyword evidence="3 6" id="KW-0812">Transmembrane</keyword>
<feature type="transmembrane region" description="Helical" evidence="6">
    <location>
        <begin position="314"/>
        <end position="333"/>
    </location>
</feature>
<feature type="transmembrane region" description="Helical" evidence="6">
    <location>
        <begin position="155"/>
        <end position="173"/>
    </location>
</feature>
<organism evidence="7 8">
    <name type="scientific">Pediococcus stilesii</name>
    <dbReference type="NCBI Taxonomy" id="331679"/>
    <lineage>
        <taxon>Bacteria</taxon>
        <taxon>Bacillati</taxon>
        <taxon>Bacillota</taxon>
        <taxon>Bacilli</taxon>
        <taxon>Lactobacillales</taxon>
        <taxon>Lactobacillaceae</taxon>
        <taxon>Pediococcus</taxon>
    </lineage>
</organism>
<name>A0A5R9BW38_9LACO</name>
<feature type="transmembrane region" description="Helical" evidence="6">
    <location>
        <begin position="400"/>
        <end position="419"/>
    </location>
</feature>
<dbReference type="Proteomes" id="UP000305541">
    <property type="component" value="Unassembled WGS sequence"/>
</dbReference>
<feature type="transmembrane region" description="Helical" evidence="6">
    <location>
        <begin position="80"/>
        <end position="101"/>
    </location>
</feature>
<keyword evidence="4 6" id="KW-1133">Transmembrane helix</keyword>
<dbReference type="InterPro" id="IPR002797">
    <property type="entry name" value="Polysacc_synth"/>
</dbReference>
<evidence type="ECO:0000256" key="2">
    <source>
        <dbReference type="ARBA" id="ARBA00022475"/>
    </source>
</evidence>
<feature type="transmembrane region" description="Helical" evidence="6">
    <location>
        <begin position="273"/>
        <end position="293"/>
    </location>
</feature>
<evidence type="ECO:0000256" key="5">
    <source>
        <dbReference type="ARBA" id="ARBA00023136"/>
    </source>
</evidence>
<evidence type="ECO:0000313" key="7">
    <source>
        <dbReference type="EMBL" id="TLQ04837.1"/>
    </source>
</evidence>
<feature type="transmembrane region" description="Helical" evidence="6">
    <location>
        <begin position="440"/>
        <end position="462"/>
    </location>
</feature>
<feature type="transmembrane region" description="Helical" evidence="6">
    <location>
        <begin position="345"/>
        <end position="363"/>
    </location>
</feature>
<evidence type="ECO:0000313" key="8">
    <source>
        <dbReference type="Proteomes" id="UP000305541"/>
    </source>
</evidence>
<accession>A0A5R9BW38</accession>
<dbReference type="Pfam" id="PF01943">
    <property type="entry name" value="Polysacc_synt"/>
    <property type="match status" value="1"/>
</dbReference>
<proteinExistence type="predicted"/>
<dbReference type="InterPro" id="IPR024923">
    <property type="entry name" value="PG_synth_SpoVB"/>
</dbReference>
<dbReference type="OrthoDB" id="9775950at2"/>
<evidence type="ECO:0000256" key="1">
    <source>
        <dbReference type="ARBA" id="ARBA00004651"/>
    </source>
</evidence>
<feature type="transmembrane region" description="Helical" evidence="6">
    <location>
        <begin position="220"/>
        <end position="241"/>
    </location>
</feature>
<sequence length="518" mass="56924">MQGALVLSIASIIAKILSAVYRIPLQNLVGNTGFYVYQQIYPIYGIGMTFALNGFPIFISKIVAEEPDEKRKLMISRYSLLILAGLSVVTFGILMIGAQEIAVLMGDVQLTPLLRAVSTMFLFMPLLATGRGYFQGIYDVVPTARSQVAEQIVRVTIIILVAILSVHSGWSVYKMGTWAMASSTFAAIAASLFFIKFGLKVVNQKKVKFDIKLFKRLCRRFIIEGGLICLLASMVLLLQLVDSFSVKNSLVLGGATQEVAKSLKGIYDRAQPLVQLGTVIATAFATTLLPALTEAIQRRDTKAFYKSATSLLRISLTISMAASVGMIALMPHINKLLFGSFDGSGTLAVYNLSIIFAALIFVYNSVLQSIGDVRVILSAIITGIFFKILLNGWAVQTMGIFGASLITVISLALIASLMSRALPGRLSQRVYHEQHFLLKLIVGNILMWLAVTLAVGFVQVIFNFQNRWGSILLVIIGIVVGGLVFISYTFRFKLFSIREWLTVPYGTKILRIIQRITK</sequence>
<comment type="caution">
    <text evidence="7">The sequence shown here is derived from an EMBL/GenBank/DDBJ whole genome shotgun (WGS) entry which is preliminary data.</text>
</comment>
<comment type="subcellular location">
    <subcellularLocation>
        <location evidence="1">Cell membrane</location>
        <topology evidence="1">Multi-pass membrane protein</topology>
    </subcellularLocation>
</comment>
<feature type="transmembrane region" description="Helical" evidence="6">
    <location>
        <begin position="113"/>
        <end position="134"/>
    </location>
</feature>
<dbReference type="PANTHER" id="PTHR30250:SF29">
    <property type="entry name" value="POLYSACCHARIDE BIOSYNTHESIS PROTEIN C-TERMINAL DOMAIN-CONTAINING PROTEIN"/>
    <property type="match status" value="1"/>
</dbReference>
<gene>
    <name evidence="7" type="ORF">FEZ51_03650</name>
</gene>
<evidence type="ECO:0000256" key="4">
    <source>
        <dbReference type="ARBA" id="ARBA00022989"/>
    </source>
</evidence>
<evidence type="ECO:0000256" key="6">
    <source>
        <dbReference type="SAM" id="Phobius"/>
    </source>
</evidence>
<dbReference type="GO" id="GO:0005886">
    <property type="term" value="C:plasma membrane"/>
    <property type="evidence" value="ECO:0007669"/>
    <property type="project" value="UniProtKB-SubCell"/>
</dbReference>
<evidence type="ECO:0000256" key="3">
    <source>
        <dbReference type="ARBA" id="ARBA00022692"/>
    </source>
</evidence>
<feature type="transmembrane region" description="Helical" evidence="6">
    <location>
        <begin position="375"/>
        <end position="394"/>
    </location>
</feature>
<protein>
    <submittedName>
        <fullName evidence="7">Polysaccharide biosynthesis protein</fullName>
    </submittedName>
</protein>
<feature type="transmembrane region" description="Helical" evidence="6">
    <location>
        <begin position="179"/>
        <end position="199"/>
    </location>
</feature>
<keyword evidence="5 6" id="KW-0472">Membrane</keyword>
<feature type="transmembrane region" description="Helical" evidence="6">
    <location>
        <begin position="468"/>
        <end position="490"/>
    </location>
</feature>
<reference evidence="7 8" key="1">
    <citation type="submission" date="2019-05" db="EMBL/GenBank/DDBJ databases">
        <title>The metagenome of a microbial culture collection derived from dairy environment covers the genomic content of the human microbiome.</title>
        <authorList>
            <person name="Roder T."/>
            <person name="Wuthrich D."/>
            <person name="Sattari Z."/>
            <person name="Von Ah U."/>
            <person name="Bar C."/>
            <person name="Ronchi F."/>
            <person name="Macpherson A.J."/>
            <person name="Ganal-Vonarburg S.C."/>
            <person name="Bruggmann R."/>
            <person name="Vergeres G."/>
        </authorList>
    </citation>
    <scope>NUCLEOTIDE SEQUENCE [LARGE SCALE GENOMIC DNA]</scope>
    <source>
        <strain evidence="7 8">FAM 18815</strain>
    </source>
</reference>
<keyword evidence="2" id="KW-1003">Cell membrane</keyword>
<feature type="transmembrane region" description="Helical" evidence="6">
    <location>
        <begin position="42"/>
        <end position="59"/>
    </location>
</feature>
<dbReference type="AlphaFoldDB" id="A0A5R9BW38"/>
<dbReference type="InterPro" id="IPR050833">
    <property type="entry name" value="Poly_Biosynth_Transport"/>
</dbReference>